<dbReference type="AlphaFoldDB" id="F8QQF8"/>
<reference evidence="3" key="1">
    <citation type="submission" date="2009-12" db="EMBL/GenBank/DDBJ databases">
        <authorList>
            <person name="Lai T.-H."/>
            <person name="Orellana N.G."/>
            <person name="Rikihisa Y."/>
        </authorList>
    </citation>
    <scope>NUCLEOTIDE SEQUENCE</scope>
</reference>
<dbReference type="SUPFAM" id="SSF56925">
    <property type="entry name" value="OMPA-like"/>
    <property type="match status" value="1"/>
</dbReference>
<feature type="domain" description="Msp4/OMP-like" evidence="2">
    <location>
        <begin position="264"/>
        <end position="406"/>
    </location>
</feature>
<name>F8QQF8_9RICK</name>
<feature type="chain" id="PRO_5003377453" evidence="1">
    <location>
        <begin position="22"/>
        <end position="406"/>
    </location>
</feature>
<dbReference type="InterPro" id="IPR002566">
    <property type="entry name" value="Msp4_OMP-like"/>
</dbReference>
<dbReference type="Pfam" id="PF01617">
    <property type="entry name" value="Surface_Ag_2"/>
    <property type="match status" value="2"/>
</dbReference>
<evidence type="ECO:0000313" key="3">
    <source>
        <dbReference type="EMBL" id="ADU56848.1"/>
    </source>
</evidence>
<dbReference type="Gene3D" id="2.40.160.20">
    <property type="match status" value="1"/>
</dbReference>
<proteinExistence type="predicted"/>
<evidence type="ECO:0000256" key="1">
    <source>
        <dbReference type="SAM" id="SignalP"/>
    </source>
</evidence>
<accession>F8QQF8</accession>
<feature type="signal peptide" evidence="1">
    <location>
        <begin position="1"/>
        <end position="21"/>
    </location>
</feature>
<organism evidence="3">
    <name type="scientific">Anaplasma platys</name>
    <dbReference type="NCBI Taxonomy" id="949"/>
    <lineage>
        <taxon>Bacteria</taxon>
        <taxon>Pseudomonadati</taxon>
        <taxon>Pseudomonadota</taxon>
        <taxon>Alphaproteobacteria</taxon>
        <taxon>Rickettsiales</taxon>
        <taxon>Anaplasmataceae</taxon>
        <taxon>Anaplasma</taxon>
    </lineage>
</organism>
<reference evidence="3" key="2">
    <citation type="journal article" date="2011" name="J. Bacteriol.">
        <title>Cloning of the Major Outer Membrane Protein Expression Locus in Anaplasma platys and Seroreactivity of a Species-Specific Antigen.</title>
        <authorList>
            <person name="Lai T.H."/>
            <person name="Orellana N.G."/>
            <person name="Yuasa Y."/>
            <person name="Rikihisa Y."/>
        </authorList>
    </citation>
    <scope>NUCLEOTIDE SEQUENCE</scope>
</reference>
<feature type="domain" description="Msp4/OMP-like" evidence="2">
    <location>
        <begin position="39"/>
        <end position="155"/>
    </location>
</feature>
<evidence type="ECO:0000259" key="2">
    <source>
        <dbReference type="Pfam" id="PF01617"/>
    </source>
</evidence>
<dbReference type="InterPro" id="IPR011250">
    <property type="entry name" value="OMP/PagP_B-barrel"/>
</dbReference>
<keyword evidence="1" id="KW-0732">Signal</keyword>
<sequence>MKERKLALSGAVAMTVLVSTAGTGTAAGSDVDYVSKFGEGSFYVGLNYSPAFSKINGFEIRESTGETAAVYPYMKDGTRVEWKAEKFDWNTPDPRIKFKNNPIVALEGSVGYSIGVARVELEIGYEQFKTKGIRDTGSKEEEADAVYLLAKKLPHTLVSDQSDKFLEELKNTKAAEIVKFAEAVGTSAKDIDGKVCKKGGSGNAAGSWKCTQTGSNGVSTAEFSKIFTKADVNTDNKGKARPNGNNDAAKAEDLSIALNRELTSAEKNKVAGLLTRTISGGEVVEIRAVSTTSVMLNGCYDLQSEGFSIVPYACLGVGANFVGIVDGHVTPKLAYKVKAGLSYELSPEISMFAGGFYHRVLGEGEYDDLPVQRLVDDATTNKTKEFAKASFKMAYTGAEIGVRFAF</sequence>
<protein>
    <submittedName>
        <fullName evidence="3">p44 outer membrane protein</fullName>
    </submittedName>
</protein>
<dbReference type="EMBL" id="GU357491">
    <property type="protein sequence ID" value="ADU56848.1"/>
    <property type="molecule type" value="Genomic_DNA"/>
</dbReference>